<keyword evidence="2" id="KW-0812">Transmembrane</keyword>
<name>G3BE95_CANTC</name>
<feature type="transmembrane region" description="Helical" evidence="2">
    <location>
        <begin position="325"/>
        <end position="350"/>
    </location>
</feature>
<dbReference type="EMBL" id="GL996528">
    <property type="protein sequence ID" value="EGV60493.1"/>
    <property type="molecule type" value="Genomic_DNA"/>
</dbReference>
<evidence type="ECO:0000256" key="2">
    <source>
        <dbReference type="SAM" id="Phobius"/>
    </source>
</evidence>
<dbReference type="Pfam" id="PF11309">
    <property type="entry name" value="DUF3112"/>
    <property type="match status" value="1"/>
</dbReference>
<protein>
    <submittedName>
        <fullName evidence="3">Uncharacterized protein</fullName>
    </submittedName>
</protein>
<feature type="transmembrane region" description="Helical" evidence="2">
    <location>
        <begin position="189"/>
        <end position="210"/>
    </location>
</feature>
<keyword evidence="2" id="KW-0472">Membrane</keyword>
<dbReference type="STRING" id="590646.G3BE95"/>
<dbReference type="PANTHER" id="PTHR35184">
    <property type="entry name" value="YALI0C10208P"/>
    <property type="match status" value="1"/>
</dbReference>
<feature type="transmembrane region" description="Helical" evidence="2">
    <location>
        <begin position="148"/>
        <end position="168"/>
    </location>
</feature>
<feature type="transmembrane region" description="Helical" evidence="2">
    <location>
        <begin position="216"/>
        <end position="247"/>
    </location>
</feature>
<dbReference type="InterPro" id="IPR021460">
    <property type="entry name" value="DUF3112"/>
</dbReference>
<evidence type="ECO:0000313" key="3">
    <source>
        <dbReference type="EMBL" id="EGV60493.1"/>
    </source>
</evidence>
<feature type="transmembrane region" description="Helical" evidence="2">
    <location>
        <begin position="78"/>
        <end position="101"/>
    </location>
</feature>
<gene>
    <name evidence="3" type="ORF">CANTEDRAFT_127772</name>
</gene>
<reference evidence="3 4" key="1">
    <citation type="journal article" date="2011" name="Proc. Natl. Acad. Sci. U.S.A.">
        <title>Comparative genomics of xylose-fermenting fungi for enhanced biofuel production.</title>
        <authorList>
            <person name="Wohlbach D.J."/>
            <person name="Kuo A."/>
            <person name="Sato T.K."/>
            <person name="Potts K.M."/>
            <person name="Salamov A.A."/>
            <person name="LaButti K.M."/>
            <person name="Sun H."/>
            <person name="Clum A."/>
            <person name="Pangilinan J.L."/>
            <person name="Lindquist E.A."/>
            <person name="Lucas S."/>
            <person name="Lapidus A."/>
            <person name="Jin M."/>
            <person name="Gunawan C."/>
            <person name="Balan V."/>
            <person name="Dale B.E."/>
            <person name="Jeffries T.W."/>
            <person name="Zinkel R."/>
            <person name="Barry K.W."/>
            <person name="Grigoriev I.V."/>
            <person name="Gasch A.P."/>
        </authorList>
    </citation>
    <scope>NUCLEOTIDE SEQUENCE [LARGE SCALE GENOMIC DNA]</scope>
    <source>
        <strain evidence="4">ATCC 10573 / BCRC 21748 / CBS 615 / JCM 9827 / NBRC 10315 / NRRL Y-1498 / VKM Y-70</strain>
    </source>
</reference>
<evidence type="ECO:0000313" key="4">
    <source>
        <dbReference type="Proteomes" id="UP000000707"/>
    </source>
</evidence>
<dbReference type="AlphaFoldDB" id="G3BE95"/>
<dbReference type="eggNOG" id="ENOG502S0ZE">
    <property type="taxonomic scope" value="Eukaryota"/>
</dbReference>
<keyword evidence="2" id="KW-1133">Transmembrane helix</keyword>
<dbReference type="Proteomes" id="UP000000707">
    <property type="component" value="Unassembled WGS sequence"/>
</dbReference>
<dbReference type="PANTHER" id="PTHR35184:SF1">
    <property type="entry name" value="INTEGRAL MEMBRANE PROTEIN"/>
    <property type="match status" value="1"/>
</dbReference>
<sequence>MSLPIEDPVFGGVNYTASAYMMELLYALGDGRDPGTGIKPFSRWSKNLMGPKLPEALLNYNVGMQVNLLGGYPISKDIVPSAIFTAVFVIFTLTHLAIFVVNCGRNHYFYLSLYWVGYGILRSLGFGLRILWAHDITLVDMAIADECMLVLGNVALVASNLVLAQRLFSWRHPVGGARRLFRYTMYGMYLVVAGVIAMTVTASAVPYLYYLSSKVFWHYKICVMVSSILIILYSLTAISLLGLSYFFKPTRKDENLYTYQPWWIESFSPFYFVKKGAKLEAEETFMKRNHNHRHAVRVIAATHHHYNMVEGLTNQRGDLTHNTSILIIFISTTFLFLASVVRCIAVFQANAAFRGGRVCEPVLMYIVWGLLEVVINILFLVGRVDLRFYRPDKLPKKVRAIITAEQSVMVSIITAEQSFFASRNISQNVSDEEESEAEDMDDFSYTESPPSRTAAPPGYEFKNDKLEESTSNDNESDFNF</sequence>
<feature type="region of interest" description="Disordered" evidence="1">
    <location>
        <begin position="426"/>
        <end position="480"/>
    </location>
</feature>
<feature type="compositionally biased region" description="Polar residues" evidence="1">
    <location>
        <begin position="469"/>
        <end position="480"/>
    </location>
</feature>
<dbReference type="HOGENOM" id="CLU_042296_0_0_1"/>
<accession>G3BE95</accession>
<proteinExistence type="predicted"/>
<evidence type="ECO:0000256" key="1">
    <source>
        <dbReference type="SAM" id="MobiDB-lite"/>
    </source>
</evidence>
<organism evidence="4">
    <name type="scientific">Candida tenuis (strain ATCC 10573 / BCRC 21748 / CBS 615 / JCM 9827 / NBRC 10315 / NRRL Y-1498 / VKM Y-70)</name>
    <name type="common">Yeast</name>
    <name type="synonym">Yamadazyma tenuis</name>
    <dbReference type="NCBI Taxonomy" id="590646"/>
    <lineage>
        <taxon>Eukaryota</taxon>
        <taxon>Fungi</taxon>
        <taxon>Dikarya</taxon>
        <taxon>Ascomycota</taxon>
        <taxon>Saccharomycotina</taxon>
        <taxon>Pichiomycetes</taxon>
        <taxon>Debaryomycetaceae</taxon>
        <taxon>Yamadazyma</taxon>
    </lineage>
</organism>
<feature type="transmembrane region" description="Helical" evidence="2">
    <location>
        <begin position="108"/>
        <end position="128"/>
    </location>
</feature>
<feature type="compositionally biased region" description="Acidic residues" evidence="1">
    <location>
        <begin position="430"/>
        <end position="444"/>
    </location>
</feature>
<feature type="transmembrane region" description="Helical" evidence="2">
    <location>
        <begin position="362"/>
        <end position="381"/>
    </location>
</feature>
<keyword evidence="4" id="KW-1185">Reference proteome</keyword>
<dbReference type="OrthoDB" id="3357002at2759"/>